<accession>A0A7U7GB88</accession>
<name>A0A7U7GB88_9GAMM</name>
<dbReference type="AlphaFoldDB" id="A0A7U7GB88"/>
<proteinExistence type="predicted"/>
<dbReference type="EMBL" id="CBTK010000117">
    <property type="protein sequence ID" value="CDH45073.1"/>
    <property type="molecule type" value="Genomic_DNA"/>
</dbReference>
<organism evidence="1 2">
    <name type="scientific">Candidatus Contendobacter odensis Run_B_J11</name>
    <dbReference type="NCBI Taxonomy" id="1400861"/>
    <lineage>
        <taxon>Bacteria</taxon>
        <taxon>Pseudomonadati</taxon>
        <taxon>Pseudomonadota</taxon>
        <taxon>Gammaproteobacteria</taxon>
        <taxon>Candidatus Competibacteraceae</taxon>
        <taxon>Candidatus Contendibacter</taxon>
    </lineage>
</organism>
<sequence>MTISRSVSTDYQPAHFTNRIVIIIYTVSADRRYGYPALDEIAGTLAHDSFPNPAFFTHQDFS</sequence>
<evidence type="ECO:0000313" key="1">
    <source>
        <dbReference type="EMBL" id="CDH45073.1"/>
    </source>
</evidence>
<comment type="caution">
    <text evidence="1">The sequence shown here is derived from an EMBL/GenBank/DDBJ whole genome shotgun (WGS) entry which is preliminary data.</text>
</comment>
<keyword evidence="2" id="KW-1185">Reference proteome</keyword>
<reference evidence="1 2" key="1">
    <citation type="journal article" date="2014" name="ISME J.">
        <title>Candidatus Competibacter-lineage genomes retrieved from metagenomes reveal functional metabolic diversity.</title>
        <authorList>
            <person name="McIlroy S.J."/>
            <person name="Albertsen M."/>
            <person name="Andresen E.K."/>
            <person name="Saunders A.M."/>
            <person name="Kristiansen R."/>
            <person name="Stokholm-Bjerregaard M."/>
            <person name="Nielsen K.L."/>
            <person name="Nielsen P.H."/>
        </authorList>
    </citation>
    <scope>NUCLEOTIDE SEQUENCE [LARGE SCALE GENOMIC DNA]</scope>
    <source>
        <strain evidence="1 2">Run_B_J11</strain>
    </source>
</reference>
<dbReference type="Proteomes" id="UP000019184">
    <property type="component" value="Unassembled WGS sequence"/>
</dbReference>
<gene>
    <name evidence="1" type="ORF">BN874_2030008</name>
</gene>
<protein>
    <submittedName>
        <fullName evidence="1">Uncharacterized protein</fullName>
    </submittedName>
</protein>
<evidence type="ECO:0000313" key="2">
    <source>
        <dbReference type="Proteomes" id="UP000019184"/>
    </source>
</evidence>